<dbReference type="InterPro" id="IPR053905">
    <property type="entry name" value="EF-G-like_DII"/>
</dbReference>
<organism evidence="10">
    <name type="scientific">Erythrotrichia carnea</name>
    <dbReference type="NCBI Taxonomy" id="35151"/>
    <lineage>
        <taxon>Eukaryota</taxon>
        <taxon>Rhodophyta</taxon>
        <taxon>Compsopogonophyceae</taxon>
        <taxon>Erythropeltidales</taxon>
        <taxon>Erythrotrichiaceae</taxon>
        <taxon>Erythrotrichia</taxon>
    </lineage>
</organism>
<dbReference type="FunFam" id="3.40.50.300:FF:000019">
    <property type="entry name" value="Translation initiation factor IF-2"/>
    <property type="match status" value="1"/>
</dbReference>
<dbReference type="SUPFAM" id="SSF52156">
    <property type="entry name" value="Initiation factor IF2/eIF5b, domain 3"/>
    <property type="match status" value="1"/>
</dbReference>
<dbReference type="Gene3D" id="3.40.50.300">
    <property type="entry name" value="P-loop containing nucleotide triphosphate hydrolases"/>
    <property type="match status" value="1"/>
</dbReference>
<keyword evidence="2 10" id="KW-0396">Initiation factor</keyword>
<dbReference type="NCBIfam" id="TIGR00487">
    <property type="entry name" value="IF-2"/>
    <property type="match status" value="1"/>
</dbReference>
<evidence type="ECO:0000256" key="7">
    <source>
        <dbReference type="ARBA" id="ARBA00044105"/>
    </source>
</evidence>
<feature type="region of interest" description="Disordered" evidence="8">
    <location>
        <begin position="119"/>
        <end position="157"/>
    </location>
</feature>
<dbReference type="InterPro" id="IPR015760">
    <property type="entry name" value="TIF_IF2"/>
</dbReference>
<dbReference type="Pfam" id="PF11987">
    <property type="entry name" value="IF-2"/>
    <property type="match status" value="1"/>
</dbReference>
<dbReference type="PANTHER" id="PTHR43381:SF5">
    <property type="entry name" value="TR-TYPE G DOMAIN-CONTAINING PROTEIN"/>
    <property type="match status" value="1"/>
</dbReference>
<reference evidence="10" key="1">
    <citation type="journal article" date="2016" name="BMC Biol.">
        <title>Parallel evolution of highly conserved plastid genome architecture in red seaweeds and seed plants.</title>
        <authorList>
            <person name="Lee J."/>
            <person name="Cho C.H."/>
            <person name="Park S.I."/>
            <person name="Choi J.W."/>
            <person name="Song H.S."/>
            <person name="West J.A."/>
            <person name="Bhattacharya D."/>
            <person name="Yoon H.S."/>
        </authorList>
    </citation>
    <scope>NUCLEOTIDE SEQUENCE</scope>
</reference>
<dbReference type="RefSeq" id="YP_009297443.1">
    <property type="nucleotide sequence ID" value="NC_031176.2"/>
</dbReference>
<dbReference type="GO" id="GO:0005737">
    <property type="term" value="C:cytoplasm"/>
    <property type="evidence" value="ECO:0007669"/>
    <property type="project" value="TreeGrafter"/>
</dbReference>
<geneLocation type="plastid" evidence="10"/>
<proteinExistence type="inferred from homology"/>
<dbReference type="InterPro" id="IPR000178">
    <property type="entry name" value="TF_IF2_bacterial-like"/>
</dbReference>
<protein>
    <recommendedName>
        <fullName evidence="7">Translation initiation factor IF-2, chloroplastic</fullName>
    </recommendedName>
</protein>
<dbReference type="InterPro" id="IPR000795">
    <property type="entry name" value="T_Tr_GTP-bd_dom"/>
</dbReference>
<evidence type="ECO:0000313" key="10">
    <source>
        <dbReference type="EMBL" id="AOM66786.1"/>
    </source>
</evidence>
<dbReference type="PANTHER" id="PTHR43381">
    <property type="entry name" value="TRANSLATION INITIATION FACTOR IF-2-RELATED"/>
    <property type="match status" value="1"/>
</dbReference>
<dbReference type="CDD" id="cd03692">
    <property type="entry name" value="mtIF2_IVc"/>
    <property type="match status" value="1"/>
</dbReference>
<reference evidence="10" key="2">
    <citation type="submission" date="2017-07" db="EMBL/GenBank/DDBJ databases">
        <authorList>
            <person name="Sun Z.S."/>
            <person name="Albrecht U."/>
            <person name="Echele G."/>
            <person name="Lee C.C."/>
        </authorList>
    </citation>
    <scope>NUCLEOTIDE SEQUENCE</scope>
</reference>
<evidence type="ECO:0000256" key="8">
    <source>
        <dbReference type="SAM" id="MobiDB-lite"/>
    </source>
</evidence>
<gene>
    <name evidence="10" type="primary">infB</name>
    <name evidence="10" type="ORF">Eryt_118</name>
</gene>
<evidence type="ECO:0000256" key="2">
    <source>
        <dbReference type="ARBA" id="ARBA00022540"/>
    </source>
</evidence>
<dbReference type="Pfam" id="PF22042">
    <property type="entry name" value="EF-G_D2"/>
    <property type="match status" value="1"/>
</dbReference>
<dbReference type="GeneID" id="29073960"/>
<dbReference type="InterPro" id="IPR044145">
    <property type="entry name" value="IF2_II"/>
</dbReference>
<dbReference type="InterPro" id="IPR005225">
    <property type="entry name" value="Small_GTP-bd"/>
</dbReference>
<evidence type="ECO:0000256" key="6">
    <source>
        <dbReference type="ARBA" id="ARBA00025162"/>
    </source>
</evidence>
<feature type="domain" description="Tr-type G" evidence="9">
    <location>
        <begin position="256"/>
        <end position="429"/>
    </location>
</feature>
<dbReference type="InterPro" id="IPR027417">
    <property type="entry name" value="P-loop_NTPase"/>
</dbReference>
<dbReference type="AlphaFoldDB" id="A0A1C9CEH5"/>
<dbReference type="InterPro" id="IPR006847">
    <property type="entry name" value="IF2_N"/>
</dbReference>
<dbReference type="GO" id="GO:0003924">
    <property type="term" value="F:GTPase activity"/>
    <property type="evidence" value="ECO:0007669"/>
    <property type="project" value="InterPro"/>
</dbReference>
<dbReference type="NCBIfam" id="TIGR00231">
    <property type="entry name" value="small_GTP"/>
    <property type="match status" value="1"/>
</dbReference>
<dbReference type="SUPFAM" id="SSF52540">
    <property type="entry name" value="P-loop containing nucleoside triphosphate hydrolases"/>
    <property type="match status" value="1"/>
</dbReference>
<dbReference type="Gene3D" id="2.40.30.10">
    <property type="entry name" value="Translation factors"/>
    <property type="match status" value="2"/>
</dbReference>
<dbReference type="HAMAP" id="MF_00100_B">
    <property type="entry name" value="IF_2_B"/>
    <property type="match status" value="1"/>
</dbReference>
<dbReference type="Pfam" id="PF00009">
    <property type="entry name" value="GTP_EFTU"/>
    <property type="match status" value="1"/>
</dbReference>
<keyword evidence="5" id="KW-0342">GTP-binding</keyword>
<dbReference type="CDD" id="cd03702">
    <property type="entry name" value="IF2_mtIF2_II"/>
    <property type="match status" value="1"/>
</dbReference>
<feature type="compositionally biased region" description="Basic residues" evidence="8">
    <location>
        <begin position="139"/>
        <end position="153"/>
    </location>
</feature>
<keyword evidence="3" id="KW-0547">Nucleotide-binding</keyword>
<accession>A0A1C9CEH5</accession>
<dbReference type="GO" id="GO:0005525">
    <property type="term" value="F:GTP binding"/>
    <property type="evidence" value="ECO:0007669"/>
    <property type="project" value="UniProtKB-KW"/>
</dbReference>
<dbReference type="PROSITE" id="PS51722">
    <property type="entry name" value="G_TR_2"/>
    <property type="match status" value="1"/>
</dbReference>
<dbReference type="InterPro" id="IPR036925">
    <property type="entry name" value="TIF_IF2_dom3_sf"/>
</dbReference>
<dbReference type="EMBL" id="KX284721">
    <property type="protein sequence ID" value="AOM66786.1"/>
    <property type="molecule type" value="Genomic_DNA"/>
</dbReference>
<evidence type="ECO:0000256" key="1">
    <source>
        <dbReference type="ARBA" id="ARBA00007733"/>
    </source>
</evidence>
<keyword evidence="10" id="KW-0934">Plastid</keyword>
<dbReference type="InterPro" id="IPR009000">
    <property type="entry name" value="Transl_B-barrel_sf"/>
</dbReference>
<dbReference type="CDD" id="cd01887">
    <property type="entry name" value="IF2_eIF5B"/>
    <property type="match status" value="1"/>
</dbReference>
<dbReference type="FunFam" id="3.40.50.10050:FF:000001">
    <property type="entry name" value="Translation initiation factor IF-2"/>
    <property type="match status" value="1"/>
</dbReference>
<dbReference type="GO" id="GO:0003743">
    <property type="term" value="F:translation initiation factor activity"/>
    <property type="evidence" value="ECO:0007669"/>
    <property type="project" value="UniProtKB-KW"/>
</dbReference>
<name>A0A1C9CEH5_9RHOD</name>
<evidence type="ECO:0000256" key="4">
    <source>
        <dbReference type="ARBA" id="ARBA00022917"/>
    </source>
</evidence>
<comment type="similarity">
    <text evidence="1">Belongs to the TRAFAC class translation factor GTPase superfamily. Classic translation factor GTPase family. IF-2 subfamily.</text>
</comment>
<dbReference type="Gene3D" id="3.40.50.10050">
    <property type="entry name" value="Translation initiation factor IF- 2, domain 3"/>
    <property type="match status" value="1"/>
</dbReference>
<dbReference type="InterPro" id="IPR023115">
    <property type="entry name" value="TIF_IF2_dom3"/>
</dbReference>
<dbReference type="SUPFAM" id="SSF50447">
    <property type="entry name" value="Translation proteins"/>
    <property type="match status" value="2"/>
</dbReference>
<dbReference type="FunFam" id="2.40.30.10:FF:000008">
    <property type="entry name" value="Translation initiation factor IF-2"/>
    <property type="match status" value="1"/>
</dbReference>
<evidence type="ECO:0000256" key="3">
    <source>
        <dbReference type="ARBA" id="ARBA00022741"/>
    </source>
</evidence>
<comment type="function">
    <text evidence="6">One of the essential components for the initiation of protein synthesis. Protects formylmethionyl-tRNA from spontaneous hydrolysis and promotes its binding to the 30S ribosomal subunits. Also involved in the hydrolysis of GTP during the formation of the 70S ribosomal complex.</text>
</comment>
<feature type="compositionally biased region" description="Basic and acidic residues" evidence="8">
    <location>
        <begin position="128"/>
        <end position="138"/>
    </location>
</feature>
<dbReference type="PRINTS" id="PR00315">
    <property type="entry name" value="ELONGATNFCT"/>
</dbReference>
<evidence type="ECO:0000256" key="5">
    <source>
        <dbReference type="ARBA" id="ARBA00023134"/>
    </source>
</evidence>
<keyword evidence="4" id="KW-0648">Protein biosynthesis</keyword>
<dbReference type="Pfam" id="PF04760">
    <property type="entry name" value="IF2_N"/>
    <property type="match status" value="1"/>
</dbReference>
<sequence>MPVHNSDQKEGEQIIELKNPMMIKPLRKNENSIIKLTSPLVIKKIENNFEDNKFKVDSGTNPKAEKKYKSLPKALDENIDSKKSKIKQKRKSRNKLFLNEEENFNEIKNHYYKIDNDPNLNLSIARPPKPEKITETRTHSKKNRKKGNYKANKKQTSVQPVKEILPPSEVQLKGAVSIQNLSELTQISHEEIIKFLFIQGTIVNINQVIDLETATLVLNNFNIKINDKIEQIEETNHKTTDIDTSIKYKDSKFVKKRAPIVTIMGHVDHGKTTLLDAIRSDSNKITESEAGGITQNIGTYEVNVVHNSEEKRITFLDTPGHEAFIAMRARGAQLADIAILIIAADDGIKPQTEEALKYIQKSNLAMIVAITKIDKETSNIEFIKEQLAKYNVVAEDWGGETPIIPVSAISKTNISQLIENIIILSDIQDLKADFEKPAEGTVIESYIDKNQGHVATVIIQDGKLKIGDIIVCGNIIGKTRSIINTTKHKIKASGPSSIVKVSGLSGIADIGENFSVFPSEKEAKKAISLFKEKDSIQLSQQTRNNYVPLEYGINTANKNIQIILKTNTQGSLESLLYSIKNIPQEKIQVEMLIASAGEITENDVNLAISTNSVVFAFDVNINQGAKSIASKNKVEITNYSVIYDLIEDLESRMIAMLEPKYLENEIGSGEIKATFNLSRGVIAGCYVTSGKLRKDTLVKVYKQNIQIYSGNLDSIKKVKDDVLEIEAQQECGLFIEDFQDWESGNIIRSFELIEQKQKL</sequence>
<evidence type="ECO:0000259" key="9">
    <source>
        <dbReference type="PROSITE" id="PS51722"/>
    </source>
</evidence>